<organism evidence="2 3">
    <name type="scientific">Mycena metata</name>
    <dbReference type="NCBI Taxonomy" id="1033252"/>
    <lineage>
        <taxon>Eukaryota</taxon>
        <taxon>Fungi</taxon>
        <taxon>Dikarya</taxon>
        <taxon>Basidiomycota</taxon>
        <taxon>Agaricomycotina</taxon>
        <taxon>Agaricomycetes</taxon>
        <taxon>Agaricomycetidae</taxon>
        <taxon>Agaricales</taxon>
        <taxon>Marasmiineae</taxon>
        <taxon>Mycenaceae</taxon>
        <taxon>Mycena</taxon>
    </lineage>
</organism>
<accession>A0AAD7DQ52</accession>
<name>A0AAD7DQ52_9AGAR</name>
<dbReference type="AlphaFoldDB" id="A0AAD7DQ52"/>
<feature type="region of interest" description="Disordered" evidence="1">
    <location>
        <begin position="56"/>
        <end position="97"/>
    </location>
</feature>
<gene>
    <name evidence="2" type="ORF">B0H16DRAFT_1750586</name>
</gene>
<dbReference type="EMBL" id="JARKIB010000647">
    <property type="protein sequence ID" value="KAJ7695813.1"/>
    <property type="molecule type" value="Genomic_DNA"/>
</dbReference>
<evidence type="ECO:0000256" key="1">
    <source>
        <dbReference type="SAM" id="MobiDB-lite"/>
    </source>
</evidence>
<evidence type="ECO:0000313" key="2">
    <source>
        <dbReference type="EMBL" id="KAJ7695813.1"/>
    </source>
</evidence>
<protein>
    <submittedName>
        <fullName evidence="2">Uncharacterized protein</fullName>
    </submittedName>
</protein>
<proteinExistence type="predicted"/>
<feature type="compositionally biased region" description="Pro residues" evidence="1">
    <location>
        <begin position="81"/>
        <end position="91"/>
    </location>
</feature>
<feature type="region of interest" description="Disordered" evidence="1">
    <location>
        <begin position="136"/>
        <end position="168"/>
    </location>
</feature>
<comment type="caution">
    <text evidence="2">The sequence shown here is derived from an EMBL/GenBank/DDBJ whole genome shotgun (WGS) entry which is preliminary data.</text>
</comment>
<sequence>MAGKGKKRFPKQPRPSLVTVDIDKLRDILSLCQEPPEAVKEAPSANPRFILTRRATRARAGLAGPSVPPTLPPDASLVSPPRSPVAPPSPRPVHRPAPQLRVFAHQPDPASATNAFAALASALDTSFASDTPDVTLDLRADQSGSGAQGKRGGANPNLPPPLADRHVTLPAPVTSDEAPRASAPCSTPKQEKKTAFLTCKDHALAANSLEELATAFRGLVSLIREYKKSGPTAECFEALDAVQERLDNAHEIPGDAESP</sequence>
<keyword evidence="3" id="KW-1185">Reference proteome</keyword>
<dbReference type="Proteomes" id="UP001215598">
    <property type="component" value="Unassembled WGS sequence"/>
</dbReference>
<evidence type="ECO:0000313" key="3">
    <source>
        <dbReference type="Proteomes" id="UP001215598"/>
    </source>
</evidence>
<reference evidence="2" key="1">
    <citation type="submission" date="2023-03" db="EMBL/GenBank/DDBJ databases">
        <title>Massive genome expansion in bonnet fungi (Mycena s.s.) driven by repeated elements and novel gene families across ecological guilds.</title>
        <authorList>
            <consortium name="Lawrence Berkeley National Laboratory"/>
            <person name="Harder C.B."/>
            <person name="Miyauchi S."/>
            <person name="Viragh M."/>
            <person name="Kuo A."/>
            <person name="Thoen E."/>
            <person name="Andreopoulos B."/>
            <person name="Lu D."/>
            <person name="Skrede I."/>
            <person name="Drula E."/>
            <person name="Henrissat B."/>
            <person name="Morin E."/>
            <person name="Kohler A."/>
            <person name="Barry K."/>
            <person name="LaButti K."/>
            <person name="Morin E."/>
            <person name="Salamov A."/>
            <person name="Lipzen A."/>
            <person name="Mereny Z."/>
            <person name="Hegedus B."/>
            <person name="Baldrian P."/>
            <person name="Stursova M."/>
            <person name="Weitz H."/>
            <person name="Taylor A."/>
            <person name="Grigoriev I.V."/>
            <person name="Nagy L.G."/>
            <person name="Martin F."/>
            <person name="Kauserud H."/>
        </authorList>
    </citation>
    <scope>NUCLEOTIDE SEQUENCE</scope>
    <source>
        <strain evidence="2">CBHHK182m</strain>
    </source>
</reference>